<dbReference type="InterPro" id="IPR029046">
    <property type="entry name" value="LolA/LolB/LppX"/>
</dbReference>
<sequence length="270" mass="30395">MTNRRYTVVLGALAIMVLLSGCSMVSVPSSGTDDGGPDSDPDPEVVFEGAYVHADELEDVQGVRTNNVTNGSESVIERVRVKQRPYVDERTKVLESPDPGRIGNVYVSNATENWFYYPNSSVAEYFAPEEPFTNEEVRSSRASMAEKQLENYSIEYRGTERVADRETHVLDVKAKNETVEKGISTIVGDTEYVFALETSNPAEDLRTVEQTLWIDTEYDYPLKEKVVFEQPNGERIVMTERFESVRFNTGLDDETFAFDPPENATVRDIS</sequence>
<name>A0A7D5KPG2_9EURY</name>
<dbReference type="RefSeq" id="WP_179259082.1">
    <property type="nucleotide sequence ID" value="NZ_CP058601.1"/>
</dbReference>
<accession>A0A7D5KPG2</accession>
<dbReference type="Proteomes" id="UP000509241">
    <property type="component" value="Chromosome"/>
</dbReference>
<dbReference type="PROSITE" id="PS51257">
    <property type="entry name" value="PROKAR_LIPOPROTEIN"/>
    <property type="match status" value="1"/>
</dbReference>
<dbReference type="InterPro" id="IPR052944">
    <property type="entry name" value="Sporulation_related"/>
</dbReference>
<organism evidence="1 2">
    <name type="scientific">Natrinema halophilum</name>
    <dbReference type="NCBI Taxonomy" id="1699371"/>
    <lineage>
        <taxon>Archaea</taxon>
        <taxon>Methanobacteriati</taxon>
        <taxon>Methanobacteriota</taxon>
        <taxon>Stenosarchaea group</taxon>
        <taxon>Halobacteria</taxon>
        <taxon>Halobacteriales</taxon>
        <taxon>Natrialbaceae</taxon>
        <taxon>Natrinema</taxon>
    </lineage>
</organism>
<dbReference type="Gene3D" id="2.50.20.10">
    <property type="entry name" value="Lipoprotein localisation LolA/LolB/LppX"/>
    <property type="match status" value="2"/>
</dbReference>
<dbReference type="KEGG" id="haly:HYG82_00015"/>
<evidence type="ECO:0000313" key="2">
    <source>
        <dbReference type="Proteomes" id="UP000509241"/>
    </source>
</evidence>
<dbReference type="PANTHER" id="PTHR37507">
    <property type="entry name" value="SPORULATION PROTEIN YDCC"/>
    <property type="match status" value="1"/>
</dbReference>
<proteinExistence type="predicted"/>
<keyword evidence="1" id="KW-0449">Lipoprotein</keyword>
<dbReference type="PANTHER" id="PTHR37507:SF2">
    <property type="entry name" value="SPORULATION PROTEIN YDCC"/>
    <property type="match status" value="1"/>
</dbReference>
<dbReference type="OrthoDB" id="137725at2157"/>
<gene>
    <name evidence="1" type="ORF">HYG82_00015</name>
</gene>
<protein>
    <submittedName>
        <fullName evidence="1">Outer membrane lipoprotein carrier protein LolA</fullName>
    </submittedName>
</protein>
<dbReference type="EMBL" id="CP058601">
    <property type="protein sequence ID" value="QLG47337.1"/>
    <property type="molecule type" value="Genomic_DNA"/>
</dbReference>
<dbReference type="AlphaFoldDB" id="A0A7D5KPG2"/>
<keyword evidence="2" id="KW-1185">Reference proteome</keyword>
<dbReference type="GeneID" id="56031628"/>
<reference evidence="1 2" key="1">
    <citation type="submission" date="2020-07" db="EMBL/GenBank/DDBJ databases">
        <authorList>
            <person name="Cui H."/>
        </authorList>
    </citation>
    <scope>NUCLEOTIDE SEQUENCE [LARGE SCALE GENOMIC DNA]</scope>
    <source>
        <strain evidence="1 2">YPL8</strain>
    </source>
</reference>
<dbReference type="SUPFAM" id="SSF89392">
    <property type="entry name" value="Prokaryotic lipoproteins and lipoprotein localization factors"/>
    <property type="match status" value="1"/>
</dbReference>
<evidence type="ECO:0000313" key="1">
    <source>
        <dbReference type="EMBL" id="QLG47337.1"/>
    </source>
</evidence>